<feature type="transmembrane region" description="Helical" evidence="1">
    <location>
        <begin position="221"/>
        <end position="245"/>
    </location>
</feature>
<dbReference type="EMBL" id="MHSW01000034">
    <property type="protein sequence ID" value="OHA50555.1"/>
    <property type="molecule type" value="Genomic_DNA"/>
</dbReference>
<organism evidence="2 3">
    <name type="scientific">Candidatus Terrybacteria bacterium RIFCSPLOWO2_01_FULL_40_23</name>
    <dbReference type="NCBI Taxonomy" id="1802366"/>
    <lineage>
        <taxon>Bacteria</taxon>
        <taxon>Candidatus Terryibacteriota</taxon>
    </lineage>
</organism>
<evidence type="ECO:0000313" key="3">
    <source>
        <dbReference type="Proteomes" id="UP000176951"/>
    </source>
</evidence>
<name>A0A1G2PQD5_9BACT</name>
<feature type="transmembrane region" description="Helical" evidence="1">
    <location>
        <begin position="309"/>
        <end position="327"/>
    </location>
</feature>
<feature type="transmembrane region" description="Helical" evidence="1">
    <location>
        <begin position="83"/>
        <end position="103"/>
    </location>
</feature>
<keyword evidence="1" id="KW-0812">Transmembrane</keyword>
<gene>
    <name evidence="2" type="ORF">A3A97_03205</name>
</gene>
<feature type="transmembrane region" description="Helical" evidence="1">
    <location>
        <begin position="109"/>
        <end position="129"/>
    </location>
</feature>
<dbReference type="AlphaFoldDB" id="A0A1G2PQD5"/>
<evidence type="ECO:0000313" key="2">
    <source>
        <dbReference type="EMBL" id="OHA50555.1"/>
    </source>
</evidence>
<feature type="transmembrane region" description="Helical" evidence="1">
    <location>
        <begin position="286"/>
        <end position="303"/>
    </location>
</feature>
<feature type="transmembrane region" description="Helical" evidence="1">
    <location>
        <begin position="21"/>
        <end position="40"/>
    </location>
</feature>
<keyword evidence="1" id="KW-0472">Membrane</keyword>
<accession>A0A1G2PQD5</accession>
<evidence type="ECO:0000256" key="1">
    <source>
        <dbReference type="SAM" id="Phobius"/>
    </source>
</evidence>
<sequence>MKYQMGSRFNIFIPNIEAGALLENFLIAAVSSLLLIRAFLNLTGYPQFGSGDWHIAHMLWGGMLMMASIFMLLWFLDKNAKRIAAIIGGVGFGAFIDELGKFLTSDNNYFFQPTIVLIYIIFVFLFLVVRAIEKYIKLSNKDYAINALEVMKEVVLYDLDEQERQRALHFLELSDHDNPAVEPLKKMLSSLEGKPVKKIGILTRFKKLLYDIYIELIQKKWFVNVLVFYFIVFAIFNLSIAYEAIQKNVTFNTQGQFISSIISLAFSLLGTYFIVRDKRLLSYEMFKDSVIVSLFLTQFFLFYTKHWFGLFILIINLLILVVSQYLIEQEQIIYQKQKHIV</sequence>
<feature type="transmembrane region" description="Helical" evidence="1">
    <location>
        <begin position="55"/>
        <end position="76"/>
    </location>
</feature>
<reference evidence="2 3" key="1">
    <citation type="journal article" date="2016" name="Nat. Commun.">
        <title>Thousands of microbial genomes shed light on interconnected biogeochemical processes in an aquifer system.</title>
        <authorList>
            <person name="Anantharaman K."/>
            <person name="Brown C.T."/>
            <person name="Hug L.A."/>
            <person name="Sharon I."/>
            <person name="Castelle C.J."/>
            <person name="Probst A.J."/>
            <person name="Thomas B.C."/>
            <person name="Singh A."/>
            <person name="Wilkins M.J."/>
            <person name="Karaoz U."/>
            <person name="Brodie E.L."/>
            <person name="Williams K.H."/>
            <person name="Hubbard S.S."/>
            <person name="Banfield J.F."/>
        </authorList>
    </citation>
    <scope>NUCLEOTIDE SEQUENCE [LARGE SCALE GENOMIC DNA]</scope>
</reference>
<proteinExistence type="predicted"/>
<keyword evidence="1" id="KW-1133">Transmembrane helix</keyword>
<dbReference type="Proteomes" id="UP000176951">
    <property type="component" value="Unassembled WGS sequence"/>
</dbReference>
<feature type="transmembrane region" description="Helical" evidence="1">
    <location>
        <begin position="257"/>
        <end position="274"/>
    </location>
</feature>
<comment type="caution">
    <text evidence="2">The sequence shown here is derived from an EMBL/GenBank/DDBJ whole genome shotgun (WGS) entry which is preliminary data.</text>
</comment>
<protein>
    <submittedName>
        <fullName evidence="2">Uncharacterized protein</fullName>
    </submittedName>
</protein>